<protein>
    <submittedName>
        <fullName evidence="4">NUDIX domain-containing protein</fullName>
    </submittedName>
</protein>
<proteinExistence type="predicted"/>
<organism evidence="4 5">
    <name type="scientific">Salinirubellus salinus</name>
    <dbReference type="NCBI Taxonomy" id="1364945"/>
    <lineage>
        <taxon>Archaea</taxon>
        <taxon>Methanobacteriati</taxon>
        <taxon>Methanobacteriota</taxon>
        <taxon>Stenosarchaea group</taxon>
        <taxon>Halobacteria</taxon>
        <taxon>Halobacteriales</taxon>
        <taxon>Natronomonadaceae</taxon>
        <taxon>Salinirubellus</taxon>
    </lineage>
</organism>
<dbReference type="KEGG" id="ssai:N0B31_22175"/>
<dbReference type="EMBL" id="CP104004">
    <property type="protein sequence ID" value="UWM56956.1"/>
    <property type="molecule type" value="Genomic_DNA"/>
</dbReference>
<dbReference type="RefSeq" id="WP_260644067.1">
    <property type="nucleotide sequence ID" value="NZ_CP104004.1"/>
</dbReference>
<gene>
    <name evidence="4" type="ORF">N0B31_22175</name>
</gene>
<keyword evidence="5" id="KW-1185">Reference proteome</keyword>
<keyword evidence="4" id="KW-0614">Plasmid</keyword>
<sequence>MTPTTVPRRRVGVKALITRGEQVLLTRERRSDGTIYHSLPGGGVEPGETPYEALSRELREELDCTAAIGEQVGSCSYQHRSIDATTEYDLYAVSLDGEPTPDPGEGIVGVAFHDPAALPESMLEPLAEAVGRLERGTAVQRAVWTSVEPVLGD</sequence>
<dbReference type="PANTHER" id="PTHR43046:SF2">
    <property type="entry name" value="8-OXO-DGTP DIPHOSPHATASE-RELATED"/>
    <property type="match status" value="1"/>
</dbReference>
<reference evidence="4" key="1">
    <citation type="submission" date="2022-09" db="EMBL/GenBank/DDBJ databases">
        <title>Diverse halophilic archaea isolated from saline environments.</title>
        <authorList>
            <person name="Cui H.-L."/>
        </authorList>
    </citation>
    <scope>NUCLEOTIDE SEQUENCE</scope>
    <source>
        <strain evidence="4">ZS-35-S2</strain>
        <plasmid evidence="4">unnamed1</plasmid>
    </source>
</reference>
<accession>A0A9E7UAG9</accession>
<comment type="cofactor">
    <cofactor evidence="1">
        <name>Mg(2+)</name>
        <dbReference type="ChEBI" id="CHEBI:18420"/>
    </cofactor>
</comment>
<name>A0A9E7UAG9_9EURY</name>
<dbReference type="GO" id="GO:0016787">
    <property type="term" value="F:hydrolase activity"/>
    <property type="evidence" value="ECO:0007669"/>
    <property type="project" value="UniProtKB-KW"/>
</dbReference>
<feature type="domain" description="Nudix hydrolase" evidence="3">
    <location>
        <begin position="7"/>
        <end position="136"/>
    </location>
</feature>
<dbReference type="PROSITE" id="PS51462">
    <property type="entry name" value="NUDIX"/>
    <property type="match status" value="1"/>
</dbReference>
<dbReference type="AlphaFoldDB" id="A0A9E7UAG9"/>
<dbReference type="GeneID" id="74945191"/>
<evidence type="ECO:0000313" key="5">
    <source>
        <dbReference type="Proteomes" id="UP001057580"/>
    </source>
</evidence>
<dbReference type="Pfam" id="PF00293">
    <property type="entry name" value="NUDIX"/>
    <property type="match status" value="1"/>
</dbReference>
<dbReference type="InterPro" id="IPR000086">
    <property type="entry name" value="NUDIX_hydrolase_dom"/>
</dbReference>
<evidence type="ECO:0000259" key="3">
    <source>
        <dbReference type="PROSITE" id="PS51462"/>
    </source>
</evidence>
<keyword evidence="2" id="KW-0378">Hydrolase</keyword>
<dbReference type="InterPro" id="IPR015797">
    <property type="entry name" value="NUDIX_hydrolase-like_dom_sf"/>
</dbReference>
<dbReference type="SUPFAM" id="SSF55811">
    <property type="entry name" value="Nudix"/>
    <property type="match status" value="1"/>
</dbReference>
<evidence type="ECO:0000313" key="4">
    <source>
        <dbReference type="EMBL" id="UWM56956.1"/>
    </source>
</evidence>
<evidence type="ECO:0000256" key="2">
    <source>
        <dbReference type="ARBA" id="ARBA00022801"/>
    </source>
</evidence>
<evidence type="ECO:0000256" key="1">
    <source>
        <dbReference type="ARBA" id="ARBA00001946"/>
    </source>
</evidence>
<dbReference type="PANTHER" id="PTHR43046">
    <property type="entry name" value="GDP-MANNOSE MANNOSYL HYDROLASE"/>
    <property type="match status" value="1"/>
</dbReference>
<dbReference type="CDD" id="cd02883">
    <property type="entry name" value="NUDIX_Hydrolase"/>
    <property type="match status" value="1"/>
</dbReference>
<geneLocation type="plasmid" evidence="4 5">
    <name>unnamed1</name>
</geneLocation>
<dbReference type="Proteomes" id="UP001057580">
    <property type="component" value="Plasmid unnamed1"/>
</dbReference>
<dbReference type="Gene3D" id="3.90.79.10">
    <property type="entry name" value="Nucleoside Triphosphate Pyrophosphohydrolase"/>
    <property type="match status" value="1"/>
</dbReference>